<dbReference type="EMBL" id="JAUQTA010000001">
    <property type="protein sequence ID" value="MDO7867229.1"/>
    <property type="molecule type" value="Genomic_DNA"/>
</dbReference>
<gene>
    <name evidence="1" type="ORF">Q5722_02500</name>
</gene>
<sequence length="96" mass="10634">MTRELELSLRETRAVRAAMAEAGAAVRLRSDEAALRAGRNRLVLEPTCLPPVCRSLVHVAREIPAKELRARVGIDRSELDALYTRVVAHWAMVAGF</sequence>
<comment type="caution">
    <text evidence="1">The sequence shown here is derived from an EMBL/GenBank/DDBJ whole genome shotgun (WGS) entry which is preliminary data.</text>
</comment>
<evidence type="ECO:0000313" key="2">
    <source>
        <dbReference type="Proteomes" id="UP001233314"/>
    </source>
</evidence>
<evidence type="ECO:0000313" key="1">
    <source>
        <dbReference type="EMBL" id="MDO7867229.1"/>
    </source>
</evidence>
<protein>
    <submittedName>
        <fullName evidence="1">Uncharacterized protein</fullName>
    </submittedName>
</protein>
<accession>A0ABT9AXF9</accession>
<proteinExistence type="predicted"/>
<keyword evidence="2" id="KW-1185">Reference proteome</keyword>
<name>A0ABT9AXF9_9ACTN</name>
<reference evidence="1 2" key="1">
    <citation type="submission" date="2023-07" db="EMBL/GenBank/DDBJ databases">
        <title>Nocardioides sp. nov WY-20 isolated from soil.</title>
        <authorList>
            <person name="Liu B."/>
            <person name="Wan Y."/>
        </authorList>
    </citation>
    <scope>NUCLEOTIDE SEQUENCE [LARGE SCALE GENOMIC DNA]</scope>
    <source>
        <strain evidence="1 2">WY-20</strain>
    </source>
</reference>
<organism evidence="1 2">
    <name type="scientific">Nocardioides jiangxiensis</name>
    <dbReference type="NCBI Taxonomy" id="3064524"/>
    <lineage>
        <taxon>Bacteria</taxon>
        <taxon>Bacillati</taxon>
        <taxon>Actinomycetota</taxon>
        <taxon>Actinomycetes</taxon>
        <taxon>Propionibacteriales</taxon>
        <taxon>Nocardioidaceae</taxon>
        <taxon>Nocardioides</taxon>
    </lineage>
</organism>
<dbReference type="Proteomes" id="UP001233314">
    <property type="component" value="Unassembled WGS sequence"/>
</dbReference>
<dbReference type="RefSeq" id="WP_305026634.1">
    <property type="nucleotide sequence ID" value="NZ_JAUQTA010000001.1"/>
</dbReference>